<dbReference type="InterPro" id="IPR000772">
    <property type="entry name" value="Ricin_B_lectin"/>
</dbReference>
<dbReference type="AlphaFoldDB" id="A0A0H2RFY3"/>
<dbReference type="Proteomes" id="UP000053477">
    <property type="component" value="Unassembled WGS sequence"/>
</dbReference>
<dbReference type="InParanoid" id="A0A0H2RFY3"/>
<evidence type="ECO:0000313" key="4">
    <source>
        <dbReference type="Proteomes" id="UP000053477"/>
    </source>
</evidence>
<organism evidence="3 4">
    <name type="scientific">Schizopora paradoxa</name>
    <dbReference type="NCBI Taxonomy" id="27342"/>
    <lineage>
        <taxon>Eukaryota</taxon>
        <taxon>Fungi</taxon>
        <taxon>Dikarya</taxon>
        <taxon>Basidiomycota</taxon>
        <taxon>Agaricomycotina</taxon>
        <taxon>Agaricomycetes</taxon>
        <taxon>Hymenochaetales</taxon>
        <taxon>Schizoporaceae</taxon>
        <taxon>Schizopora</taxon>
    </lineage>
</organism>
<dbReference type="STRING" id="27342.A0A0H2RFY3"/>
<sequence>MFSRTNLIAHALVLLGASSVYAGNTPASLSPVLIEPGNNAGFCLTAASNSNGAPVQIQPCTGADSQRWSFTGGQIKIFNNAMCLNAPNGATSSGTKLQISSCGNASKWNYDIWTTRILLANQNQCLDLTGGNMNSGNQVQIWECSWGNSNQIWNTGYYHSQLPDKSENGQTGTNNCGTGSSQSSMCQTAWINDVDDFCLWAPPSVGAIGNTEREEVAWCTKSGRGTRTIPNGALQGVHFVKTPDYVQVTGVGDFTKINIPKGDDGGELDPHGADGNGNPIGGLVYGNSFGSGLQYHEWTNFMSDSEFCFRACTGPNAARNCQHIYDEMGCYWNMPANYDAGVFESCKGDDDLPMGVYGTSTWHQGVSPTPAAHPVAKSSDCRTLPTVSVSPAKAKRDGFFTIISIYYCCFDN</sequence>
<accession>A0A0H2RFY3</accession>
<dbReference type="Pfam" id="PF00652">
    <property type="entry name" value="Ricin_B_lectin"/>
    <property type="match status" value="1"/>
</dbReference>
<feature type="domain" description="Ricin B lectin" evidence="2">
    <location>
        <begin position="30"/>
        <end position="156"/>
    </location>
</feature>
<dbReference type="OrthoDB" id="2564904at2759"/>
<keyword evidence="1" id="KW-0732">Signal</keyword>
<keyword evidence="4" id="KW-1185">Reference proteome</keyword>
<dbReference type="PROSITE" id="PS50231">
    <property type="entry name" value="RICIN_B_LECTIN"/>
    <property type="match status" value="1"/>
</dbReference>
<dbReference type="Gene3D" id="2.80.10.50">
    <property type="match status" value="2"/>
</dbReference>
<evidence type="ECO:0000256" key="1">
    <source>
        <dbReference type="SAM" id="SignalP"/>
    </source>
</evidence>
<dbReference type="CDD" id="cd00161">
    <property type="entry name" value="beta-trefoil_Ricin-like"/>
    <property type="match status" value="1"/>
</dbReference>
<dbReference type="InterPro" id="IPR035992">
    <property type="entry name" value="Ricin_B-like_lectins"/>
</dbReference>
<dbReference type="SUPFAM" id="SSF50370">
    <property type="entry name" value="Ricin B-like lectins"/>
    <property type="match status" value="1"/>
</dbReference>
<dbReference type="SMART" id="SM00458">
    <property type="entry name" value="RICIN"/>
    <property type="match status" value="1"/>
</dbReference>
<gene>
    <name evidence="3" type="ORF">SCHPADRAFT_916236</name>
</gene>
<feature type="signal peptide" evidence="1">
    <location>
        <begin position="1"/>
        <end position="22"/>
    </location>
</feature>
<feature type="chain" id="PRO_5005201794" evidence="1">
    <location>
        <begin position="23"/>
        <end position="412"/>
    </location>
</feature>
<reference evidence="3 4" key="1">
    <citation type="submission" date="2015-04" db="EMBL/GenBank/DDBJ databases">
        <title>Complete genome sequence of Schizopora paradoxa KUC8140, a cosmopolitan wood degrader in East Asia.</title>
        <authorList>
            <consortium name="DOE Joint Genome Institute"/>
            <person name="Min B."/>
            <person name="Park H."/>
            <person name="Jang Y."/>
            <person name="Kim J.-J."/>
            <person name="Kim K.H."/>
            <person name="Pangilinan J."/>
            <person name="Lipzen A."/>
            <person name="Riley R."/>
            <person name="Grigoriev I.V."/>
            <person name="Spatafora J.W."/>
            <person name="Choi I.-G."/>
        </authorList>
    </citation>
    <scope>NUCLEOTIDE SEQUENCE [LARGE SCALE GENOMIC DNA]</scope>
    <source>
        <strain evidence="3 4">KUC8140</strain>
    </source>
</reference>
<proteinExistence type="predicted"/>
<dbReference type="EMBL" id="KQ086017">
    <property type="protein sequence ID" value="KLO10795.1"/>
    <property type="molecule type" value="Genomic_DNA"/>
</dbReference>
<name>A0A0H2RFY3_9AGAM</name>
<protein>
    <submittedName>
        <fullName evidence="3">Carbohydrate-binding module family 13 protein</fullName>
    </submittedName>
</protein>
<evidence type="ECO:0000313" key="3">
    <source>
        <dbReference type="EMBL" id="KLO10795.1"/>
    </source>
</evidence>
<evidence type="ECO:0000259" key="2">
    <source>
        <dbReference type="SMART" id="SM00458"/>
    </source>
</evidence>